<keyword evidence="7" id="KW-0808">Transferase</keyword>
<evidence type="ECO:0000256" key="5">
    <source>
        <dbReference type="ARBA" id="ARBA00012388"/>
    </source>
</evidence>
<dbReference type="SUPFAM" id="SSF81631">
    <property type="entry name" value="PAP/OAS1 substrate-binding domain"/>
    <property type="match status" value="1"/>
</dbReference>
<evidence type="ECO:0000256" key="7">
    <source>
        <dbReference type="ARBA" id="ARBA00022679"/>
    </source>
</evidence>
<gene>
    <name evidence="13" type="ORF">P154DRAFT_421149</name>
</gene>
<dbReference type="Pfam" id="PF03828">
    <property type="entry name" value="PAP_assoc"/>
    <property type="match status" value="1"/>
</dbReference>
<feature type="compositionally biased region" description="Low complexity" evidence="10">
    <location>
        <begin position="535"/>
        <end position="547"/>
    </location>
</feature>
<dbReference type="GO" id="GO:0005737">
    <property type="term" value="C:cytoplasm"/>
    <property type="evidence" value="ECO:0007669"/>
    <property type="project" value="UniProtKB-SubCell"/>
</dbReference>
<protein>
    <recommendedName>
        <fullName evidence="5">polynucleotide adenylyltransferase</fullName>
        <ecNumber evidence="5">2.7.7.19</ecNumber>
    </recommendedName>
</protein>
<feature type="region of interest" description="Disordered" evidence="10">
    <location>
        <begin position="529"/>
        <end position="558"/>
    </location>
</feature>
<dbReference type="GO" id="GO:0050265">
    <property type="term" value="F:RNA uridylyltransferase activity"/>
    <property type="evidence" value="ECO:0007669"/>
    <property type="project" value="TreeGrafter"/>
</dbReference>
<feature type="domain" description="PAP-associated" evidence="11">
    <location>
        <begin position="405"/>
        <end position="482"/>
    </location>
</feature>
<evidence type="ECO:0000256" key="6">
    <source>
        <dbReference type="ARBA" id="ARBA00022490"/>
    </source>
</evidence>
<evidence type="ECO:0000256" key="10">
    <source>
        <dbReference type="SAM" id="MobiDB-lite"/>
    </source>
</evidence>
<keyword evidence="8" id="KW-0479">Metal-binding</keyword>
<comment type="cofactor">
    <cofactor evidence="1">
        <name>Mn(2+)</name>
        <dbReference type="ChEBI" id="CHEBI:29035"/>
    </cofactor>
</comment>
<keyword evidence="14" id="KW-1185">Reference proteome</keyword>
<dbReference type="AlphaFoldDB" id="A0A6A5WZ34"/>
<evidence type="ECO:0000259" key="11">
    <source>
        <dbReference type="Pfam" id="PF03828"/>
    </source>
</evidence>
<dbReference type="GO" id="GO:1990817">
    <property type="term" value="F:poly(A) RNA polymerase activity"/>
    <property type="evidence" value="ECO:0007669"/>
    <property type="project" value="UniProtKB-EC"/>
</dbReference>
<dbReference type="GO" id="GO:0031123">
    <property type="term" value="P:RNA 3'-end processing"/>
    <property type="evidence" value="ECO:0007669"/>
    <property type="project" value="TreeGrafter"/>
</dbReference>
<accession>A0A6A5WZ34</accession>
<evidence type="ECO:0000256" key="4">
    <source>
        <dbReference type="ARBA" id="ARBA00008593"/>
    </source>
</evidence>
<dbReference type="Gene3D" id="3.30.460.10">
    <property type="entry name" value="Beta Polymerase, domain 2"/>
    <property type="match status" value="1"/>
</dbReference>
<evidence type="ECO:0000256" key="9">
    <source>
        <dbReference type="ARBA" id="ARBA00022842"/>
    </source>
</evidence>
<name>A0A6A5WZ34_9PLEO</name>
<feature type="compositionally biased region" description="Polar residues" evidence="10">
    <location>
        <begin position="229"/>
        <end position="238"/>
    </location>
</feature>
<evidence type="ECO:0000256" key="3">
    <source>
        <dbReference type="ARBA" id="ARBA00004496"/>
    </source>
</evidence>
<dbReference type="InterPro" id="IPR002058">
    <property type="entry name" value="PAP_assoc"/>
</dbReference>
<organism evidence="13 14">
    <name type="scientific">Amniculicola lignicola CBS 123094</name>
    <dbReference type="NCBI Taxonomy" id="1392246"/>
    <lineage>
        <taxon>Eukaryota</taxon>
        <taxon>Fungi</taxon>
        <taxon>Dikarya</taxon>
        <taxon>Ascomycota</taxon>
        <taxon>Pezizomycotina</taxon>
        <taxon>Dothideomycetes</taxon>
        <taxon>Pleosporomycetidae</taxon>
        <taxon>Pleosporales</taxon>
        <taxon>Amniculicolaceae</taxon>
        <taxon>Amniculicola</taxon>
    </lineage>
</organism>
<feature type="domain" description="Poly(A) RNA polymerase mitochondrial-like central palm" evidence="12">
    <location>
        <begin position="18"/>
        <end position="127"/>
    </location>
</feature>
<feature type="region of interest" description="Disordered" evidence="10">
    <location>
        <begin position="574"/>
        <end position="604"/>
    </location>
</feature>
<evidence type="ECO:0000256" key="8">
    <source>
        <dbReference type="ARBA" id="ARBA00022723"/>
    </source>
</evidence>
<dbReference type="PANTHER" id="PTHR12271:SF40">
    <property type="entry name" value="POLY(A) RNA POLYMERASE GLD2"/>
    <property type="match status" value="1"/>
</dbReference>
<dbReference type="InterPro" id="IPR043519">
    <property type="entry name" value="NT_sf"/>
</dbReference>
<evidence type="ECO:0000256" key="2">
    <source>
        <dbReference type="ARBA" id="ARBA00001946"/>
    </source>
</evidence>
<comment type="subcellular location">
    <subcellularLocation>
        <location evidence="3">Cytoplasm</location>
    </subcellularLocation>
</comment>
<evidence type="ECO:0000259" key="12">
    <source>
        <dbReference type="Pfam" id="PF22600"/>
    </source>
</evidence>
<dbReference type="Gene3D" id="1.10.1410.10">
    <property type="match status" value="1"/>
</dbReference>
<dbReference type="Pfam" id="PF22600">
    <property type="entry name" value="MTPAP-like_central"/>
    <property type="match status" value="1"/>
</dbReference>
<dbReference type="GO" id="GO:0010605">
    <property type="term" value="P:negative regulation of macromolecule metabolic process"/>
    <property type="evidence" value="ECO:0007669"/>
    <property type="project" value="UniProtKB-ARBA"/>
</dbReference>
<evidence type="ECO:0000313" key="14">
    <source>
        <dbReference type="Proteomes" id="UP000799779"/>
    </source>
</evidence>
<keyword evidence="9" id="KW-0460">Magnesium</keyword>
<evidence type="ECO:0000256" key="1">
    <source>
        <dbReference type="ARBA" id="ARBA00001936"/>
    </source>
</evidence>
<dbReference type="OrthoDB" id="407432at2759"/>
<feature type="compositionally biased region" description="Basic and acidic residues" evidence="10">
    <location>
        <begin position="574"/>
        <end position="593"/>
    </location>
</feature>
<dbReference type="SUPFAM" id="SSF81301">
    <property type="entry name" value="Nucleotidyltransferase"/>
    <property type="match status" value="1"/>
</dbReference>
<reference evidence="13" key="1">
    <citation type="journal article" date="2020" name="Stud. Mycol.">
        <title>101 Dothideomycetes genomes: a test case for predicting lifestyles and emergence of pathogens.</title>
        <authorList>
            <person name="Haridas S."/>
            <person name="Albert R."/>
            <person name="Binder M."/>
            <person name="Bloem J."/>
            <person name="Labutti K."/>
            <person name="Salamov A."/>
            <person name="Andreopoulos B."/>
            <person name="Baker S."/>
            <person name="Barry K."/>
            <person name="Bills G."/>
            <person name="Bluhm B."/>
            <person name="Cannon C."/>
            <person name="Castanera R."/>
            <person name="Culley D."/>
            <person name="Daum C."/>
            <person name="Ezra D."/>
            <person name="Gonzalez J."/>
            <person name="Henrissat B."/>
            <person name="Kuo A."/>
            <person name="Liang C."/>
            <person name="Lipzen A."/>
            <person name="Lutzoni F."/>
            <person name="Magnuson J."/>
            <person name="Mondo S."/>
            <person name="Nolan M."/>
            <person name="Ohm R."/>
            <person name="Pangilinan J."/>
            <person name="Park H.-J."/>
            <person name="Ramirez L."/>
            <person name="Alfaro M."/>
            <person name="Sun H."/>
            <person name="Tritt A."/>
            <person name="Yoshinaga Y."/>
            <person name="Zwiers L.-H."/>
            <person name="Turgeon B."/>
            <person name="Goodwin S."/>
            <person name="Spatafora J."/>
            <person name="Crous P."/>
            <person name="Grigoriev I."/>
        </authorList>
    </citation>
    <scope>NUCLEOTIDE SEQUENCE</scope>
    <source>
        <strain evidence="13">CBS 123094</strain>
    </source>
</reference>
<dbReference type="PANTHER" id="PTHR12271">
    <property type="entry name" value="POLY A POLYMERASE CID PAP -RELATED"/>
    <property type="match status" value="1"/>
</dbReference>
<proteinExistence type="inferred from homology"/>
<evidence type="ECO:0000313" key="13">
    <source>
        <dbReference type="EMBL" id="KAF2007010.1"/>
    </source>
</evidence>
<feature type="compositionally biased region" description="Basic and acidic residues" evidence="10">
    <location>
        <begin position="189"/>
        <end position="199"/>
    </location>
</feature>
<dbReference type="GO" id="GO:0046872">
    <property type="term" value="F:metal ion binding"/>
    <property type="evidence" value="ECO:0007669"/>
    <property type="project" value="UniProtKB-KW"/>
</dbReference>
<dbReference type="Proteomes" id="UP000799779">
    <property type="component" value="Unassembled WGS sequence"/>
</dbReference>
<dbReference type="EC" id="2.7.7.19" evidence="5"/>
<keyword evidence="6" id="KW-0963">Cytoplasm</keyword>
<comment type="cofactor">
    <cofactor evidence="2">
        <name>Mg(2+)</name>
        <dbReference type="ChEBI" id="CHEBI:18420"/>
    </cofactor>
</comment>
<feature type="region of interest" description="Disordered" evidence="10">
    <location>
        <begin position="151"/>
        <end position="257"/>
    </location>
</feature>
<sequence>MLQTEYLERIAKREIPKVEITLEEVEALETFRKHLDDICQKAFTEGYSGDIVVFSLLGFGSLASGFAMPGSDMDLAIVPGWKDPSKIDTPLDKEIPRLFEKAILEANLGARLLTRARVPILKVCQTPSDQLYTALYEERKKWDGLPEEEKWEDFVSPDTSLSQKPLVDLGGDNKTPSMPQQNGHGGSGTDKHLTVDVEASKQSTADNKKSPRPRKPKTPKAATPKETSDNNPDSNTRNSEAKGDSNNHVNNVQKRGPWLREKVLGPLDFPKHGIGIQCDVNFGNPLGLHNTSLLRCYSMCDPRVRPIVLFIKAWAKRRKINSSYSGTLSSYGWVLMALHYLVNIASPPVLPNLQLAWRPPPEISGMTKALQDTMVQGYEVRFWRNEDEIRKSAREGKLTTNNQTVGELLRGFFHYYASPPPNYGPRQPSFFWTQEVLSLRTLGGIRTKQDKSWTGANTTIKNGKEIRNRYLFAIEDPFELDHNVARTVTHNGIVAIRDEFRRAWRIVTAVGRDVRPEGDLFDEIIEVVPPPSPTPTAASAQASNQASGETQAKNEASTEDMEIFATAEEAADAMARHEQENFEQDIGRNDPHGKTVPYPGLALH</sequence>
<dbReference type="EMBL" id="ML977558">
    <property type="protein sequence ID" value="KAF2007010.1"/>
    <property type="molecule type" value="Genomic_DNA"/>
</dbReference>
<dbReference type="InterPro" id="IPR054708">
    <property type="entry name" value="MTPAP-like_central"/>
</dbReference>
<comment type="similarity">
    <text evidence="4">Belongs to the DNA polymerase type-B-like family.</text>
</comment>